<reference evidence="2" key="1">
    <citation type="submission" date="2014-04" db="EMBL/GenBank/DDBJ databases">
        <authorList>
            <person name="Harrison E."/>
        </authorList>
    </citation>
    <scope>NUCLEOTIDE SEQUENCE</scope>
    <source>
        <strain evidence="2">1015</strain>
    </source>
</reference>
<proteinExistence type="predicted"/>
<evidence type="ECO:0000313" key="2">
    <source>
        <dbReference type="EMBL" id="BAT23250.1"/>
    </source>
</evidence>
<accession>A0A0P0YQ28</accession>
<gene>
    <name evidence="2" type="primary">wcsH</name>
</gene>
<name>A0A0P0YQ28_9ENTR</name>
<feature type="domain" description="Glycosyltransferase 2-like" evidence="1">
    <location>
        <begin position="7"/>
        <end position="166"/>
    </location>
</feature>
<evidence type="ECO:0000259" key="1">
    <source>
        <dbReference type="Pfam" id="PF00535"/>
    </source>
</evidence>
<dbReference type="InterPro" id="IPR029044">
    <property type="entry name" value="Nucleotide-diphossugar_trans"/>
</dbReference>
<sequence length="345" mass="40001">MSTPLVSVILPAFNAEMFLRESISSILNQSLKNIELVIINDGSTDSTEDIIKSFSDNRIVYLKNTINLGIIKTLNKGIDNAKGKYIARMDADDISMPNRLKRQIEVLENDESIDIVNIKAYILNDSGTFYTKNKGSFAASSNTMRYLQYLRNMIMHPGVMVKKDIMQHFKYRDSEEVLHIEDYDLWLRLFNAGYKCFTIDDELLYYRFNPNSISRTKQNEQHNRLIALSAKNIKNDFSFEFSVDSLKYNWGEFDSFKYFSLDRFHKELRAFFDKINQDGSLGPSDMAVFEEFISFKMLAVLISFIKLGGIRGKIIAASFLLRNMNIIPRLFLLTNIFSKKKKFIN</sequence>
<dbReference type="Pfam" id="PF00535">
    <property type="entry name" value="Glycos_transf_2"/>
    <property type="match status" value="1"/>
</dbReference>
<keyword evidence="2" id="KW-0808">Transferase</keyword>
<dbReference type="GO" id="GO:0016758">
    <property type="term" value="F:hexosyltransferase activity"/>
    <property type="evidence" value="ECO:0007669"/>
    <property type="project" value="UniProtKB-ARBA"/>
</dbReference>
<dbReference type="AlphaFoldDB" id="A0A0P0YQ28"/>
<dbReference type="SUPFAM" id="SSF53448">
    <property type="entry name" value="Nucleotide-diphospho-sugar transferases"/>
    <property type="match status" value="1"/>
</dbReference>
<dbReference type="EMBL" id="AB924551">
    <property type="protein sequence ID" value="BAT23250.1"/>
    <property type="molecule type" value="Genomic_DNA"/>
</dbReference>
<protein>
    <submittedName>
        <fullName evidence="2">Glycosyl transferase</fullName>
    </submittedName>
</protein>
<dbReference type="PANTHER" id="PTHR22916">
    <property type="entry name" value="GLYCOSYLTRANSFERASE"/>
    <property type="match status" value="1"/>
</dbReference>
<reference evidence="2" key="2">
    <citation type="journal article" date="2015" name="Sci. Rep.">
        <title>Genetic analysis of capsular polysaccharide synthesis gene clusters in 79 capsular types of Klebsiella spp.</title>
        <authorList>
            <person name="Pan Y.J."/>
            <person name="Lin T.L."/>
            <person name="Chen C.T."/>
            <person name="Chen Y.Y."/>
            <person name="Hsieh P.F."/>
            <person name="Hsu C.R."/>
            <person name="Wu M.C."/>
            <person name="Wang J.T."/>
        </authorList>
    </citation>
    <scope>NUCLEOTIDE SEQUENCE</scope>
    <source>
        <strain evidence="2">1015</strain>
    </source>
</reference>
<dbReference type="InterPro" id="IPR001173">
    <property type="entry name" value="Glyco_trans_2-like"/>
</dbReference>
<dbReference type="PANTHER" id="PTHR22916:SF3">
    <property type="entry name" value="UDP-GLCNAC:BETAGAL BETA-1,3-N-ACETYLGLUCOSAMINYLTRANSFERASE-LIKE PROTEIN 1"/>
    <property type="match status" value="1"/>
</dbReference>
<organism evidence="2">
    <name type="scientific">Klebsiella sp. 1015</name>
    <dbReference type="NCBI Taxonomy" id="1497794"/>
    <lineage>
        <taxon>Bacteria</taxon>
        <taxon>Pseudomonadati</taxon>
        <taxon>Pseudomonadota</taxon>
        <taxon>Gammaproteobacteria</taxon>
        <taxon>Enterobacterales</taxon>
        <taxon>Enterobacteriaceae</taxon>
        <taxon>Klebsiella/Raoultella group</taxon>
        <taxon>Klebsiella</taxon>
    </lineage>
</organism>
<dbReference type="Gene3D" id="3.90.550.10">
    <property type="entry name" value="Spore Coat Polysaccharide Biosynthesis Protein SpsA, Chain A"/>
    <property type="match status" value="1"/>
</dbReference>